<accession>A0A2R6QN81</accession>
<proteinExistence type="predicted"/>
<dbReference type="PANTHER" id="PTHR44259:SF108">
    <property type="entry name" value="F-BOX PROTEIN SKIP23-LIKE"/>
    <property type="match status" value="1"/>
</dbReference>
<protein>
    <submittedName>
        <fullName evidence="2">F-box protein</fullName>
    </submittedName>
</protein>
<organism evidence="2 3">
    <name type="scientific">Actinidia chinensis var. chinensis</name>
    <name type="common">Chinese soft-hair kiwi</name>
    <dbReference type="NCBI Taxonomy" id="1590841"/>
    <lineage>
        <taxon>Eukaryota</taxon>
        <taxon>Viridiplantae</taxon>
        <taxon>Streptophyta</taxon>
        <taxon>Embryophyta</taxon>
        <taxon>Tracheophyta</taxon>
        <taxon>Spermatophyta</taxon>
        <taxon>Magnoliopsida</taxon>
        <taxon>eudicotyledons</taxon>
        <taxon>Gunneridae</taxon>
        <taxon>Pentapetalae</taxon>
        <taxon>asterids</taxon>
        <taxon>Ericales</taxon>
        <taxon>Actinidiaceae</taxon>
        <taxon>Actinidia</taxon>
    </lineage>
</organism>
<dbReference type="EMBL" id="NKQK01000014">
    <property type="protein sequence ID" value="PSS11377.1"/>
    <property type="molecule type" value="Genomic_DNA"/>
</dbReference>
<feature type="domain" description="KIB1-4 beta-propeller" evidence="1">
    <location>
        <begin position="67"/>
        <end position="354"/>
    </location>
</feature>
<comment type="caution">
    <text evidence="2">The sequence shown here is derived from an EMBL/GenBank/DDBJ whole genome shotgun (WGS) entry which is preliminary data.</text>
</comment>
<sequence length="382" mass="43104">MADWAKLLPDILSLIARRIHLFEDFIAFRGVCKPWRAVAVKKNFNGPQQIPWLMLAEDDNSDQRRFVNLTMNNKIRTVTLPEARGKKCFESRGWLVTVAQDGDMNLLNPFSRAQVSLPHISTLNYFTHEEGDMGNIFMYVNKAVLSSSPDESSDYVIMVIYKSGWLAFCRSGDETWTTIEPRGGSFFDIAYYKGNFYAVALGGKIFVCDIGGSNSALALNVGQVPTAFLYFHVRSYLAESAEALLVIVRDGYQIQYLDEYDEDPDFDINNPDESRIDYGTHEFHVFELDLNEGRWTEKESLSGSALFVGDNASICIDVSRFPGIKANCIYYTDDCWPAYLHFNRGGGKDMGIYNLEDGSITPLYSGQSFSPITPPMWVTPSL</sequence>
<dbReference type="InterPro" id="IPR050942">
    <property type="entry name" value="F-box_BR-signaling"/>
</dbReference>
<dbReference type="AlphaFoldDB" id="A0A2R6QN81"/>
<dbReference type="OMA" id="VQGGCHR"/>
<dbReference type="FunCoup" id="A0A2R6QN81">
    <property type="interactions" value="191"/>
</dbReference>
<name>A0A2R6QN81_ACTCC</name>
<dbReference type="PANTHER" id="PTHR44259">
    <property type="entry name" value="OS07G0183000 PROTEIN-RELATED"/>
    <property type="match status" value="1"/>
</dbReference>
<reference evidence="3" key="2">
    <citation type="journal article" date="2018" name="BMC Genomics">
        <title>A manually annotated Actinidia chinensis var. chinensis (kiwifruit) genome highlights the challenges associated with draft genomes and gene prediction in plants.</title>
        <authorList>
            <person name="Pilkington S.M."/>
            <person name="Crowhurst R."/>
            <person name="Hilario E."/>
            <person name="Nardozza S."/>
            <person name="Fraser L."/>
            <person name="Peng Y."/>
            <person name="Gunaseelan K."/>
            <person name="Simpson R."/>
            <person name="Tahir J."/>
            <person name="Deroles S.C."/>
            <person name="Templeton K."/>
            <person name="Luo Z."/>
            <person name="Davy M."/>
            <person name="Cheng C."/>
            <person name="McNeilage M."/>
            <person name="Scaglione D."/>
            <person name="Liu Y."/>
            <person name="Zhang Q."/>
            <person name="Datson P."/>
            <person name="De Silva N."/>
            <person name="Gardiner S.E."/>
            <person name="Bassett H."/>
            <person name="Chagne D."/>
            <person name="McCallum J."/>
            <person name="Dzierzon H."/>
            <person name="Deng C."/>
            <person name="Wang Y.Y."/>
            <person name="Barron L."/>
            <person name="Manako K."/>
            <person name="Bowen J."/>
            <person name="Foster T.M."/>
            <person name="Erridge Z.A."/>
            <person name="Tiffin H."/>
            <person name="Waite C.N."/>
            <person name="Davies K.M."/>
            <person name="Grierson E.P."/>
            <person name="Laing W.A."/>
            <person name="Kirk R."/>
            <person name="Chen X."/>
            <person name="Wood M."/>
            <person name="Montefiori M."/>
            <person name="Brummell D.A."/>
            <person name="Schwinn K.E."/>
            <person name="Catanach A."/>
            <person name="Fullerton C."/>
            <person name="Li D."/>
            <person name="Meiyalaghan S."/>
            <person name="Nieuwenhuizen N."/>
            <person name="Read N."/>
            <person name="Prakash R."/>
            <person name="Hunter D."/>
            <person name="Zhang H."/>
            <person name="McKenzie M."/>
            <person name="Knabel M."/>
            <person name="Harris A."/>
            <person name="Allan A.C."/>
            <person name="Gleave A."/>
            <person name="Chen A."/>
            <person name="Janssen B.J."/>
            <person name="Plunkett B."/>
            <person name="Ampomah-Dwamena C."/>
            <person name="Voogd C."/>
            <person name="Leif D."/>
            <person name="Lafferty D."/>
            <person name="Souleyre E.J.F."/>
            <person name="Varkonyi-Gasic E."/>
            <person name="Gambi F."/>
            <person name="Hanley J."/>
            <person name="Yao J.L."/>
            <person name="Cheung J."/>
            <person name="David K.M."/>
            <person name="Warren B."/>
            <person name="Marsh K."/>
            <person name="Snowden K.C."/>
            <person name="Lin-Wang K."/>
            <person name="Brian L."/>
            <person name="Martinez-Sanchez M."/>
            <person name="Wang M."/>
            <person name="Ileperuma N."/>
            <person name="Macnee N."/>
            <person name="Campin R."/>
            <person name="McAtee P."/>
            <person name="Drummond R.S.M."/>
            <person name="Espley R.V."/>
            <person name="Ireland H.S."/>
            <person name="Wu R."/>
            <person name="Atkinson R.G."/>
            <person name="Karunairetnam S."/>
            <person name="Bulley S."/>
            <person name="Chunkath S."/>
            <person name="Hanley Z."/>
            <person name="Storey R."/>
            <person name="Thrimawithana A.H."/>
            <person name="Thomson S."/>
            <person name="David C."/>
            <person name="Testolin R."/>
            <person name="Huang H."/>
            <person name="Hellens R.P."/>
            <person name="Schaffer R.J."/>
        </authorList>
    </citation>
    <scope>NUCLEOTIDE SEQUENCE [LARGE SCALE GENOMIC DNA]</scope>
    <source>
        <strain evidence="3">cv. Red5</strain>
    </source>
</reference>
<dbReference type="STRING" id="1590841.A0A2R6QN81"/>
<evidence type="ECO:0000313" key="3">
    <source>
        <dbReference type="Proteomes" id="UP000241394"/>
    </source>
</evidence>
<dbReference type="Proteomes" id="UP000241394">
    <property type="component" value="Chromosome LG14"/>
</dbReference>
<dbReference type="InterPro" id="IPR005174">
    <property type="entry name" value="KIB1-4_b-propeller"/>
</dbReference>
<reference evidence="2 3" key="1">
    <citation type="submission" date="2017-07" db="EMBL/GenBank/DDBJ databases">
        <title>An improved, manually edited Actinidia chinensis var. chinensis (kiwifruit) genome highlights the challenges associated with draft genomes and gene prediction in plants.</title>
        <authorList>
            <person name="Pilkington S."/>
            <person name="Crowhurst R."/>
            <person name="Hilario E."/>
            <person name="Nardozza S."/>
            <person name="Fraser L."/>
            <person name="Peng Y."/>
            <person name="Gunaseelan K."/>
            <person name="Simpson R."/>
            <person name="Tahir J."/>
            <person name="Deroles S."/>
            <person name="Templeton K."/>
            <person name="Luo Z."/>
            <person name="Davy M."/>
            <person name="Cheng C."/>
            <person name="Mcneilage M."/>
            <person name="Scaglione D."/>
            <person name="Liu Y."/>
            <person name="Zhang Q."/>
            <person name="Datson P."/>
            <person name="De Silva N."/>
            <person name="Gardiner S."/>
            <person name="Bassett H."/>
            <person name="Chagne D."/>
            <person name="Mccallum J."/>
            <person name="Dzierzon H."/>
            <person name="Deng C."/>
            <person name="Wang Y.-Y."/>
            <person name="Barron N."/>
            <person name="Manako K."/>
            <person name="Bowen J."/>
            <person name="Foster T."/>
            <person name="Erridge Z."/>
            <person name="Tiffin H."/>
            <person name="Waite C."/>
            <person name="Davies K."/>
            <person name="Grierson E."/>
            <person name="Laing W."/>
            <person name="Kirk R."/>
            <person name="Chen X."/>
            <person name="Wood M."/>
            <person name="Montefiori M."/>
            <person name="Brummell D."/>
            <person name="Schwinn K."/>
            <person name="Catanach A."/>
            <person name="Fullerton C."/>
            <person name="Li D."/>
            <person name="Meiyalaghan S."/>
            <person name="Nieuwenhuizen N."/>
            <person name="Read N."/>
            <person name="Prakash R."/>
            <person name="Hunter D."/>
            <person name="Zhang H."/>
            <person name="Mckenzie M."/>
            <person name="Knabel M."/>
            <person name="Harris A."/>
            <person name="Allan A."/>
            <person name="Chen A."/>
            <person name="Janssen B."/>
            <person name="Plunkett B."/>
            <person name="Dwamena C."/>
            <person name="Voogd C."/>
            <person name="Leif D."/>
            <person name="Lafferty D."/>
            <person name="Souleyre E."/>
            <person name="Varkonyi-Gasic E."/>
            <person name="Gambi F."/>
            <person name="Hanley J."/>
            <person name="Yao J.-L."/>
            <person name="Cheung J."/>
            <person name="David K."/>
            <person name="Warren B."/>
            <person name="Marsh K."/>
            <person name="Snowden K."/>
            <person name="Lin-Wang K."/>
            <person name="Brian L."/>
            <person name="Martinez-Sanchez M."/>
            <person name="Wang M."/>
            <person name="Ileperuma N."/>
            <person name="Macnee N."/>
            <person name="Campin R."/>
            <person name="Mcatee P."/>
            <person name="Drummond R."/>
            <person name="Espley R."/>
            <person name="Ireland H."/>
            <person name="Wu R."/>
            <person name="Atkinson R."/>
            <person name="Karunairetnam S."/>
            <person name="Bulley S."/>
            <person name="Chunkath S."/>
            <person name="Hanley Z."/>
            <person name="Storey R."/>
            <person name="Thrimawithana A."/>
            <person name="Thomson S."/>
            <person name="David C."/>
            <person name="Testolin R."/>
        </authorList>
    </citation>
    <scope>NUCLEOTIDE SEQUENCE [LARGE SCALE GENOMIC DNA]</scope>
    <source>
        <strain evidence="3">cv. Red5</strain>
        <tissue evidence="2">Young leaf</tissue>
    </source>
</reference>
<evidence type="ECO:0000259" key="1">
    <source>
        <dbReference type="Pfam" id="PF03478"/>
    </source>
</evidence>
<gene>
    <name evidence="2" type="ORF">CEY00_Acc15652</name>
</gene>
<evidence type="ECO:0000313" key="2">
    <source>
        <dbReference type="EMBL" id="PSS11377.1"/>
    </source>
</evidence>
<keyword evidence="3" id="KW-1185">Reference proteome</keyword>
<dbReference type="Pfam" id="PF03478">
    <property type="entry name" value="Beta-prop_KIB1-4"/>
    <property type="match status" value="1"/>
</dbReference>
<dbReference type="InParanoid" id="A0A2R6QN81"/>
<dbReference type="OrthoDB" id="642536at2759"/>
<dbReference type="Gramene" id="PSS11377">
    <property type="protein sequence ID" value="PSS11377"/>
    <property type="gene ID" value="CEY00_Acc15652"/>
</dbReference>